<gene>
    <name evidence="1" type="ORF">METZ01_LOCUS380147</name>
</gene>
<name>A0A382TZ64_9ZZZZ</name>
<accession>A0A382TZ64</accession>
<protein>
    <submittedName>
        <fullName evidence="1">Uncharacterized protein</fullName>
    </submittedName>
</protein>
<reference evidence="1" key="1">
    <citation type="submission" date="2018-05" db="EMBL/GenBank/DDBJ databases">
        <authorList>
            <person name="Lanie J.A."/>
            <person name="Ng W.-L."/>
            <person name="Kazmierczak K.M."/>
            <person name="Andrzejewski T.M."/>
            <person name="Davidsen T.M."/>
            <person name="Wayne K.J."/>
            <person name="Tettelin H."/>
            <person name="Glass J.I."/>
            <person name="Rusch D."/>
            <person name="Podicherti R."/>
            <person name="Tsui H.-C.T."/>
            <person name="Winkler M.E."/>
        </authorList>
    </citation>
    <scope>NUCLEOTIDE SEQUENCE</scope>
</reference>
<sequence>MRKNFQWIWLVPVMMVGVRAAEAADRFELRARVLKVKDVVPALDKEFTVGYGGLTA</sequence>
<proteinExistence type="predicted"/>
<organism evidence="1">
    <name type="scientific">marine metagenome</name>
    <dbReference type="NCBI Taxonomy" id="408172"/>
    <lineage>
        <taxon>unclassified sequences</taxon>
        <taxon>metagenomes</taxon>
        <taxon>ecological metagenomes</taxon>
    </lineage>
</organism>
<evidence type="ECO:0000313" key="1">
    <source>
        <dbReference type="EMBL" id="SVD27293.1"/>
    </source>
</evidence>
<feature type="non-terminal residue" evidence="1">
    <location>
        <position position="56"/>
    </location>
</feature>
<dbReference type="EMBL" id="UINC01140254">
    <property type="protein sequence ID" value="SVD27293.1"/>
    <property type="molecule type" value="Genomic_DNA"/>
</dbReference>
<dbReference type="AlphaFoldDB" id="A0A382TZ64"/>